<dbReference type="InterPro" id="IPR009711">
    <property type="entry name" value="UPF0473"/>
</dbReference>
<dbReference type="OrthoDB" id="2086132at2"/>
<gene>
    <name evidence="3" type="ORF">DEX24_11190</name>
</gene>
<comment type="similarity">
    <text evidence="1 2">Belongs to the UPF0473 family.</text>
</comment>
<dbReference type="PANTHER" id="PTHR40066:SF1">
    <property type="entry name" value="UPF0473 PROTEIN CBO2561_CLC_2432"/>
    <property type="match status" value="1"/>
</dbReference>
<dbReference type="RefSeq" id="WP_109306517.1">
    <property type="nucleotide sequence ID" value="NZ_BJUF01000007.1"/>
</dbReference>
<evidence type="ECO:0000313" key="4">
    <source>
        <dbReference type="Proteomes" id="UP000245938"/>
    </source>
</evidence>
<evidence type="ECO:0000313" key="3">
    <source>
        <dbReference type="EMBL" id="PWI24820.1"/>
    </source>
</evidence>
<dbReference type="HAMAP" id="MF_01448">
    <property type="entry name" value="UPF0473"/>
    <property type="match status" value="1"/>
</dbReference>
<accession>A0A2U3AJV7</accession>
<protein>
    <recommendedName>
        <fullName evidence="2">UPF0473 protein DEX24_11190</fullName>
    </recommendedName>
</protein>
<dbReference type="EMBL" id="QFVR01000015">
    <property type="protein sequence ID" value="PWI24820.1"/>
    <property type="molecule type" value="Genomic_DNA"/>
</dbReference>
<evidence type="ECO:0000256" key="1">
    <source>
        <dbReference type="ARBA" id="ARBA00008439"/>
    </source>
</evidence>
<dbReference type="PANTHER" id="PTHR40066">
    <property type="entry name" value="UPF0473 PROTEIN CBO2561/CLC_2432"/>
    <property type="match status" value="1"/>
</dbReference>
<sequence>MSQEHDHEHIVAIDEDGNEIVYAVITRAHSEELQKDFVLFAEHSDSEEAVEVQAAQIIQGEDGESLVGVEDDADWDFIEAVLKELDEAEDEA</sequence>
<name>A0A2U3AJV7_9BACL</name>
<dbReference type="Pfam" id="PF06949">
    <property type="entry name" value="DUF1292"/>
    <property type="match status" value="1"/>
</dbReference>
<reference evidence="3 4" key="1">
    <citation type="submission" date="2018-05" db="EMBL/GenBank/DDBJ databases">
        <title>Kurthia sibirica genome sequence.</title>
        <authorList>
            <person name="Maclea K.S."/>
            <person name="Goen A.E."/>
        </authorList>
    </citation>
    <scope>NUCLEOTIDE SEQUENCE [LARGE SCALE GENOMIC DNA]</scope>
    <source>
        <strain evidence="3 4">ATCC 49154</strain>
    </source>
</reference>
<proteinExistence type="inferred from homology"/>
<organism evidence="3 4">
    <name type="scientific">Kurthia sibirica</name>
    <dbReference type="NCBI Taxonomy" id="202750"/>
    <lineage>
        <taxon>Bacteria</taxon>
        <taxon>Bacillati</taxon>
        <taxon>Bacillota</taxon>
        <taxon>Bacilli</taxon>
        <taxon>Bacillales</taxon>
        <taxon>Caryophanaceae</taxon>
        <taxon>Kurthia</taxon>
    </lineage>
</organism>
<evidence type="ECO:0000256" key="2">
    <source>
        <dbReference type="HAMAP-Rule" id="MF_01448"/>
    </source>
</evidence>
<dbReference type="AlphaFoldDB" id="A0A2U3AJV7"/>
<keyword evidence="4" id="KW-1185">Reference proteome</keyword>
<comment type="caution">
    <text evidence="3">The sequence shown here is derived from an EMBL/GenBank/DDBJ whole genome shotgun (WGS) entry which is preliminary data.</text>
</comment>
<dbReference type="Proteomes" id="UP000245938">
    <property type="component" value="Unassembled WGS sequence"/>
</dbReference>